<gene>
    <name evidence="13" type="ORF">CE457_16750</name>
    <name evidence="12" type="ORF">KUC_2200</name>
</gene>
<dbReference type="SUPFAM" id="SSF56655">
    <property type="entry name" value="Carbohydrate phosphatase"/>
    <property type="match status" value="1"/>
</dbReference>
<dbReference type="GO" id="GO:0031564">
    <property type="term" value="P:transcription antitermination"/>
    <property type="evidence" value="ECO:0007669"/>
    <property type="project" value="UniProtKB-KW"/>
</dbReference>
<evidence type="ECO:0000256" key="2">
    <source>
        <dbReference type="ARBA" id="ARBA00001946"/>
    </source>
</evidence>
<reference evidence="13 15" key="2">
    <citation type="submission" date="2017-07" db="EMBL/GenBank/DDBJ databases">
        <title>Shotgun whole genome sequences of three halophilic bacterial isolates.</title>
        <authorList>
            <person name="Pozzo T."/>
            <person name="Higdon S.M."/>
            <person name="Quillaguaman J."/>
        </authorList>
    </citation>
    <scope>NUCLEOTIDE SEQUENCE [LARGE SCALE GENOMIC DNA]</scope>
    <source>
        <strain evidence="13 15">LC1</strain>
    </source>
</reference>
<keyword evidence="7" id="KW-0889">Transcription antitermination</keyword>
<evidence type="ECO:0000313" key="12">
    <source>
        <dbReference type="EMBL" id="EHJ92255.1"/>
    </source>
</evidence>
<protein>
    <recommendedName>
        <fullName evidence="9">Nus factor SuhB</fullName>
        <ecNumber evidence="4">3.1.3.25</ecNumber>
    </recommendedName>
    <alternativeName>
        <fullName evidence="10">Inositol-1-monophosphatase</fullName>
    </alternativeName>
</protein>
<feature type="binding site" evidence="11">
    <location>
        <position position="98"/>
    </location>
    <ligand>
        <name>Mg(2+)</name>
        <dbReference type="ChEBI" id="CHEBI:18420"/>
        <label>1</label>
        <note>catalytic</note>
    </ligand>
</feature>
<dbReference type="GO" id="GO:0008934">
    <property type="term" value="F:inositol monophosphate 1-phosphatase activity"/>
    <property type="evidence" value="ECO:0007669"/>
    <property type="project" value="TreeGrafter"/>
</dbReference>
<evidence type="ECO:0000313" key="14">
    <source>
        <dbReference type="Proteomes" id="UP000005756"/>
    </source>
</evidence>
<dbReference type="GO" id="GO:0006020">
    <property type="term" value="P:inositol metabolic process"/>
    <property type="evidence" value="ECO:0007669"/>
    <property type="project" value="TreeGrafter"/>
</dbReference>
<feature type="binding site" evidence="11">
    <location>
        <position position="222"/>
    </location>
    <ligand>
        <name>Mg(2+)</name>
        <dbReference type="ChEBI" id="CHEBI:18420"/>
        <label>1</label>
        <note>catalytic</note>
    </ligand>
</feature>
<evidence type="ECO:0000256" key="9">
    <source>
        <dbReference type="ARBA" id="ARBA00023884"/>
    </source>
</evidence>
<feature type="binding site" evidence="11">
    <location>
        <position position="80"/>
    </location>
    <ligand>
        <name>Mg(2+)</name>
        <dbReference type="ChEBI" id="CHEBI:18420"/>
        <label>1</label>
        <note>catalytic</note>
    </ligand>
</feature>
<reference evidence="12 14" key="1">
    <citation type="submission" date="2011-10" db="EMBL/GenBank/DDBJ databases">
        <authorList>
            <person name="Quillaguamn J."/>
            <person name="Guzmn D."/>
            <person name="Balderrama-Subieta A."/>
            <person name="Cardona-Ortuo C."/>
            <person name="Guevara-Martnez M."/>
            <person name="Callisaya-Quispe N."/>
        </authorList>
    </citation>
    <scope>NUCLEOTIDE SEQUENCE [LARGE SCALE GENOMIC DNA]</scope>
    <source>
        <strain evidence="12 14">LC1</strain>
    </source>
</reference>
<keyword evidence="5 11" id="KW-0479">Metal-binding</keyword>
<evidence type="ECO:0000256" key="8">
    <source>
        <dbReference type="ARBA" id="ARBA00022842"/>
    </source>
</evidence>
<keyword evidence="7" id="KW-0804">Transcription</keyword>
<dbReference type="PRINTS" id="PR00377">
    <property type="entry name" value="IMPHPHTASES"/>
</dbReference>
<comment type="catalytic activity">
    <reaction evidence="1">
        <text>a myo-inositol phosphate + H2O = myo-inositol + phosphate</text>
        <dbReference type="Rhea" id="RHEA:24056"/>
        <dbReference type="ChEBI" id="CHEBI:15377"/>
        <dbReference type="ChEBI" id="CHEBI:17268"/>
        <dbReference type="ChEBI" id="CHEBI:43474"/>
        <dbReference type="ChEBI" id="CHEBI:84139"/>
        <dbReference type="EC" id="3.1.3.25"/>
    </reaction>
</comment>
<keyword evidence="15" id="KW-1185">Reference proteome</keyword>
<dbReference type="PANTHER" id="PTHR20854:SF4">
    <property type="entry name" value="INOSITOL-1-MONOPHOSPHATASE-RELATED"/>
    <property type="match status" value="1"/>
</dbReference>
<comment type="similarity">
    <text evidence="3">Belongs to the inositol monophosphatase superfamily.</text>
</comment>
<dbReference type="Pfam" id="PF00459">
    <property type="entry name" value="Inositol_P"/>
    <property type="match status" value="1"/>
</dbReference>
<dbReference type="EMBL" id="NPEY01000015">
    <property type="protein sequence ID" value="OZT72990.1"/>
    <property type="molecule type" value="Genomic_DNA"/>
</dbReference>
<dbReference type="EC" id="3.1.3.25" evidence="4"/>
<comment type="cofactor">
    <cofactor evidence="2 11">
        <name>Mg(2+)</name>
        <dbReference type="ChEBI" id="CHEBI:18420"/>
    </cofactor>
</comment>
<dbReference type="EMBL" id="JH393258">
    <property type="protein sequence ID" value="EHJ92255.1"/>
    <property type="molecule type" value="Genomic_DNA"/>
</dbReference>
<feature type="binding site" evidence="11">
    <location>
        <position position="96"/>
    </location>
    <ligand>
        <name>Mg(2+)</name>
        <dbReference type="ChEBI" id="CHEBI:18420"/>
        <label>1</label>
        <note>catalytic</note>
    </ligand>
</feature>
<feature type="binding site" evidence="11">
    <location>
        <position position="99"/>
    </location>
    <ligand>
        <name>Mg(2+)</name>
        <dbReference type="ChEBI" id="CHEBI:18420"/>
        <label>1</label>
        <note>catalytic</note>
    </ligand>
</feature>
<evidence type="ECO:0000313" key="15">
    <source>
        <dbReference type="Proteomes" id="UP000216538"/>
    </source>
</evidence>
<evidence type="ECO:0000256" key="1">
    <source>
        <dbReference type="ARBA" id="ARBA00001033"/>
    </source>
</evidence>
<dbReference type="Proteomes" id="UP000216538">
    <property type="component" value="Unassembled WGS sequence"/>
</dbReference>
<dbReference type="AlphaFoldDB" id="A0A265DUQ7"/>
<dbReference type="Proteomes" id="UP000005756">
    <property type="component" value="Unassembled WGS sequence"/>
</dbReference>
<keyword evidence="8 11" id="KW-0460">Magnesium</keyword>
<evidence type="ECO:0000256" key="3">
    <source>
        <dbReference type="ARBA" id="ARBA00009759"/>
    </source>
</evidence>
<dbReference type="GO" id="GO:0007165">
    <property type="term" value="P:signal transduction"/>
    <property type="evidence" value="ECO:0007669"/>
    <property type="project" value="TreeGrafter"/>
</dbReference>
<organism evidence="12 14">
    <name type="scientific">Vreelandella boliviensis LC1</name>
    <dbReference type="NCBI Taxonomy" id="1072583"/>
    <lineage>
        <taxon>Bacteria</taxon>
        <taxon>Pseudomonadati</taxon>
        <taxon>Pseudomonadota</taxon>
        <taxon>Gammaproteobacteria</taxon>
        <taxon>Oceanospirillales</taxon>
        <taxon>Halomonadaceae</taxon>
        <taxon>Vreelandella</taxon>
    </lineage>
</organism>
<evidence type="ECO:0000313" key="13">
    <source>
        <dbReference type="EMBL" id="OZT72990.1"/>
    </source>
</evidence>
<keyword evidence="6" id="KW-0378">Hydrolase</keyword>
<accession>A0A265DUQ7</accession>
<dbReference type="InterPro" id="IPR000760">
    <property type="entry name" value="Inositol_monophosphatase-like"/>
</dbReference>
<sequence>MSHNHSSTDASAIDARLAIARSVAISGGELATDYFYRQSELVVETKMSAQDAVSQADRDVEDLIRQHIQTAFPEDGIIGEERPETVGTSGFTWVIDPIDGTSLFLAGLHHWCVSIAVMLDDTTVVGVIQVPLYKETFTGSLNQGAFLNGERLNLNNAHTIQNSLIGVGVSQRGPTQHSVNVIQALLAGGGMFYRNGSGALMLASVAAGRLGGYYENHIMPWDCLAGLLLIREAGGLTAPFCQHWPLAKGDHIIASAPGVWDDLNAMVIAAEKED</sequence>
<keyword evidence="7" id="KW-0805">Transcription regulation</keyword>
<evidence type="ECO:0000256" key="11">
    <source>
        <dbReference type="PIRSR" id="PIRSR600760-2"/>
    </source>
</evidence>
<dbReference type="Gene3D" id="3.40.190.80">
    <property type="match status" value="1"/>
</dbReference>
<dbReference type="FunFam" id="3.30.540.10:FF:000003">
    <property type="entry name" value="Inositol-1-monophosphatase"/>
    <property type="match status" value="1"/>
</dbReference>
<dbReference type="GO" id="GO:0046872">
    <property type="term" value="F:metal ion binding"/>
    <property type="evidence" value="ECO:0007669"/>
    <property type="project" value="UniProtKB-KW"/>
</dbReference>
<name>A0A265DUQ7_9GAMM</name>
<proteinExistence type="inferred from homology"/>
<dbReference type="STRING" id="1072583.KUC_2200"/>
<evidence type="ECO:0000256" key="5">
    <source>
        <dbReference type="ARBA" id="ARBA00022723"/>
    </source>
</evidence>
<dbReference type="Gene3D" id="3.30.540.10">
    <property type="entry name" value="Fructose-1,6-Bisphosphatase, subunit A, domain 1"/>
    <property type="match status" value="1"/>
</dbReference>
<dbReference type="RefSeq" id="WP_007113168.1">
    <property type="nucleotide sequence ID" value="NZ_JH393258.1"/>
</dbReference>
<evidence type="ECO:0000256" key="7">
    <source>
        <dbReference type="ARBA" id="ARBA00022814"/>
    </source>
</evidence>
<evidence type="ECO:0000256" key="6">
    <source>
        <dbReference type="ARBA" id="ARBA00022801"/>
    </source>
</evidence>
<evidence type="ECO:0000256" key="4">
    <source>
        <dbReference type="ARBA" id="ARBA00013106"/>
    </source>
</evidence>
<dbReference type="PANTHER" id="PTHR20854">
    <property type="entry name" value="INOSITOL MONOPHOSPHATASE"/>
    <property type="match status" value="1"/>
</dbReference>
<evidence type="ECO:0000256" key="10">
    <source>
        <dbReference type="ARBA" id="ARBA00030730"/>
    </source>
</evidence>